<evidence type="ECO:0000259" key="8">
    <source>
        <dbReference type="PROSITE" id="PS51253"/>
    </source>
</evidence>
<dbReference type="Pfam" id="PF03221">
    <property type="entry name" value="HTH_Tnp_Tc5"/>
    <property type="match status" value="1"/>
</dbReference>
<dbReference type="SUPFAM" id="SSF46689">
    <property type="entry name" value="Homeodomain-like"/>
    <property type="match status" value="2"/>
</dbReference>
<protein>
    <recommendedName>
        <fullName evidence="11">Jerky protein homolog-like</fullName>
    </recommendedName>
</protein>
<dbReference type="InterPro" id="IPR050863">
    <property type="entry name" value="CenT-Element_Derived"/>
</dbReference>
<dbReference type="GO" id="GO:0005634">
    <property type="term" value="C:nucleus"/>
    <property type="evidence" value="ECO:0007669"/>
    <property type="project" value="UniProtKB-SubCell"/>
</dbReference>
<feature type="domain" description="HTH psq-type" evidence="7">
    <location>
        <begin position="6"/>
        <end position="57"/>
    </location>
</feature>
<dbReference type="Gene3D" id="3.30.420.10">
    <property type="entry name" value="Ribonuclease H-like superfamily/Ribonuclease H"/>
    <property type="match status" value="1"/>
</dbReference>
<accession>A0A8C8RAS5</accession>
<dbReference type="Proteomes" id="UP000694393">
    <property type="component" value="Unplaced"/>
</dbReference>
<dbReference type="GO" id="GO:0003677">
    <property type="term" value="F:DNA binding"/>
    <property type="evidence" value="ECO:0007669"/>
    <property type="project" value="UniProtKB-UniRule"/>
</dbReference>
<name>A0A8C8RAS5_9SAUR</name>
<evidence type="ECO:0000256" key="2">
    <source>
        <dbReference type="ARBA" id="ARBA00010881"/>
    </source>
</evidence>
<dbReference type="Gene3D" id="1.10.10.10">
    <property type="entry name" value="Winged helix-like DNA-binding domain superfamily/Winged helix DNA-binding domain"/>
    <property type="match status" value="1"/>
</dbReference>
<reference evidence="9" key="2">
    <citation type="submission" date="2025-09" db="UniProtKB">
        <authorList>
            <consortium name="Ensembl"/>
        </authorList>
    </citation>
    <scope>IDENTIFICATION</scope>
</reference>
<dbReference type="InterPro" id="IPR036397">
    <property type="entry name" value="RNaseH_sf"/>
</dbReference>
<evidence type="ECO:0000256" key="5">
    <source>
        <dbReference type="PROSITE-ProRule" id="PRU00320"/>
    </source>
</evidence>
<dbReference type="InterPro" id="IPR007889">
    <property type="entry name" value="HTH_Psq"/>
</dbReference>
<dbReference type="PROSITE" id="PS51253">
    <property type="entry name" value="HTH_CENPB"/>
    <property type="match status" value="1"/>
</dbReference>
<evidence type="ECO:0000256" key="6">
    <source>
        <dbReference type="SAM" id="MobiDB-lite"/>
    </source>
</evidence>
<dbReference type="InterPro" id="IPR006600">
    <property type="entry name" value="HTH_CenpB_DNA-bd_dom"/>
</dbReference>
<organism evidence="9 10">
    <name type="scientific">Pelusios castaneus</name>
    <name type="common">West African mud turtle</name>
    <dbReference type="NCBI Taxonomy" id="367368"/>
    <lineage>
        <taxon>Eukaryota</taxon>
        <taxon>Metazoa</taxon>
        <taxon>Chordata</taxon>
        <taxon>Craniata</taxon>
        <taxon>Vertebrata</taxon>
        <taxon>Euteleostomi</taxon>
        <taxon>Archelosauria</taxon>
        <taxon>Testudinata</taxon>
        <taxon>Testudines</taxon>
        <taxon>Pleurodira</taxon>
        <taxon>Pelomedusidae</taxon>
        <taxon>Pelusios</taxon>
    </lineage>
</organism>
<feature type="compositionally biased region" description="Acidic residues" evidence="6">
    <location>
        <begin position="467"/>
        <end position="479"/>
    </location>
</feature>
<evidence type="ECO:0000313" key="10">
    <source>
        <dbReference type="Proteomes" id="UP000694393"/>
    </source>
</evidence>
<evidence type="ECO:0000313" key="9">
    <source>
        <dbReference type="Ensembl" id="ENSPCEP00000002715.1"/>
    </source>
</evidence>
<keyword evidence="4 5" id="KW-0539">Nucleus</keyword>
<feature type="region of interest" description="Disordered" evidence="6">
    <location>
        <begin position="463"/>
        <end position="482"/>
    </location>
</feature>
<sequence>MLGSGAGVKRKRVVLSIAMKLQIVERAEKGESIAKLSSEFNIGNQTVRDIVQKKDELYKFVTSSDTFNVTSARKTTKGSKFDDLDRAVFEWFKQKRAEGCPVSGPLLLEKAKWFHSEMKIPEPFAASQGWLQCFKSRHGIRQLDIQGEKLSSDSDAAALYVTEFKRLVEAHDLSPDQLYNADETGLYWKALPSKTLVSKEEKSAPGHKSSKERITVLACANASGSHKLKLVCIGKSKNPRSFKGTQMRNFPVLYYNQTKAWMNREIFKDCFFKHFVPAVRDHLRFKNLPQRAVLLLDNAPSHPNENVLKTSDGQIFVAYIPPNVTSLKQPMDQGVLEAFNRRYRKSLFRSVLEEDGDLREFYKKWTIKDAIFSCSESWDDMPNLTFRKSWRKLFPDVMDSVENVNDSESQEITAASLLEEIQNVNGFEDVDRENIEEWLLSDNDQPGYQVKDDDVIAAEAKSRAELPEESDDDGVEDEPSEKKVSLEEALNCAETLLDFLEQEADSNFSDILTLRKLRTSIKLKRSKNTKQRLLSDFFKKTS</sequence>
<dbReference type="PANTHER" id="PTHR19303">
    <property type="entry name" value="TRANSPOSON"/>
    <property type="match status" value="1"/>
</dbReference>
<dbReference type="InterPro" id="IPR009057">
    <property type="entry name" value="Homeodomain-like_sf"/>
</dbReference>
<dbReference type="Ensembl" id="ENSPCET00000002810.1">
    <property type="protein sequence ID" value="ENSPCEP00000002715.1"/>
    <property type="gene ID" value="ENSPCEG00000002198.1"/>
</dbReference>
<dbReference type="Gene3D" id="1.10.10.60">
    <property type="entry name" value="Homeodomain-like"/>
    <property type="match status" value="1"/>
</dbReference>
<keyword evidence="10" id="KW-1185">Reference proteome</keyword>
<evidence type="ECO:0008006" key="11">
    <source>
        <dbReference type="Google" id="ProtNLM"/>
    </source>
</evidence>
<comment type="similarity">
    <text evidence="2">Belongs to the tigger transposable element derived protein family.</text>
</comment>
<dbReference type="PROSITE" id="PS50960">
    <property type="entry name" value="HTH_PSQ"/>
    <property type="match status" value="1"/>
</dbReference>
<dbReference type="Pfam" id="PF03184">
    <property type="entry name" value="DDE_1"/>
    <property type="match status" value="1"/>
</dbReference>
<reference evidence="9" key="1">
    <citation type="submission" date="2025-08" db="UniProtKB">
        <authorList>
            <consortium name="Ensembl"/>
        </authorList>
    </citation>
    <scope>IDENTIFICATION</scope>
</reference>
<feature type="domain" description="HTH CENPB-type" evidence="8">
    <location>
        <begin position="72"/>
        <end position="144"/>
    </location>
</feature>
<dbReference type="AlphaFoldDB" id="A0A8C8RAS5"/>
<evidence type="ECO:0000256" key="4">
    <source>
        <dbReference type="ARBA" id="ARBA00023242"/>
    </source>
</evidence>
<dbReference type="InterPro" id="IPR036388">
    <property type="entry name" value="WH-like_DNA-bd_sf"/>
</dbReference>
<comment type="subcellular location">
    <subcellularLocation>
        <location evidence="1 5">Nucleus</location>
    </subcellularLocation>
</comment>
<proteinExistence type="inferred from homology"/>
<dbReference type="SMART" id="SM00674">
    <property type="entry name" value="CENPB"/>
    <property type="match status" value="1"/>
</dbReference>
<evidence type="ECO:0000256" key="1">
    <source>
        <dbReference type="ARBA" id="ARBA00004123"/>
    </source>
</evidence>
<dbReference type="PANTHER" id="PTHR19303:SF16">
    <property type="entry name" value="JERKY PROTEIN HOMOLOG-LIKE"/>
    <property type="match status" value="1"/>
</dbReference>
<dbReference type="InterPro" id="IPR004875">
    <property type="entry name" value="DDE_SF_endonuclease_dom"/>
</dbReference>
<keyword evidence="3 5" id="KW-0238">DNA-binding</keyword>
<evidence type="ECO:0000256" key="3">
    <source>
        <dbReference type="ARBA" id="ARBA00023125"/>
    </source>
</evidence>
<evidence type="ECO:0000259" key="7">
    <source>
        <dbReference type="PROSITE" id="PS50960"/>
    </source>
</evidence>
<dbReference type="Pfam" id="PF04218">
    <property type="entry name" value="CENP-B_N"/>
    <property type="match status" value="1"/>
</dbReference>
<feature type="DNA-binding region" description="H-T-H motif" evidence="5">
    <location>
        <begin position="33"/>
        <end position="53"/>
    </location>
</feature>